<dbReference type="OrthoDB" id="2756128at2759"/>
<feature type="compositionally biased region" description="Low complexity" evidence="2">
    <location>
        <begin position="301"/>
        <end position="312"/>
    </location>
</feature>
<dbReference type="EMBL" id="ML769388">
    <property type="protein sequence ID" value="KAE9409133.1"/>
    <property type="molecule type" value="Genomic_DNA"/>
</dbReference>
<feature type="region of interest" description="Disordered" evidence="2">
    <location>
        <begin position="331"/>
        <end position="356"/>
    </location>
</feature>
<accession>A0A6A4IHE5</accession>
<feature type="compositionally biased region" description="Low complexity" evidence="2">
    <location>
        <begin position="1"/>
        <end position="13"/>
    </location>
</feature>
<feature type="compositionally biased region" description="Basic and acidic residues" evidence="2">
    <location>
        <begin position="446"/>
        <end position="457"/>
    </location>
</feature>
<keyword evidence="4" id="KW-1185">Reference proteome</keyword>
<feature type="compositionally biased region" description="Polar residues" evidence="2">
    <location>
        <begin position="284"/>
        <end position="298"/>
    </location>
</feature>
<feature type="region of interest" description="Disordered" evidence="2">
    <location>
        <begin position="415"/>
        <end position="467"/>
    </location>
</feature>
<feature type="compositionally biased region" description="Polar residues" evidence="2">
    <location>
        <begin position="333"/>
        <end position="353"/>
    </location>
</feature>
<feature type="region of interest" description="Disordered" evidence="2">
    <location>
        <begin position="486"/>
        <end position="589"/>
    </location>
</feature>
<evidence type="ECO:0000313" key="3">
    <source>
        <dbReference type="EMBL" id="KAE9409133.1"/>
    </source>
</evidence>
<feature type="region of interest" description="Disordered" evidence="2">
    <location>
        <begin position="244"/>
        <end position="318"/>
    </location>
</feature>
<dbReference type="AlphaFoldDB" id="A0A6A4IHE5"/>
<feature type="compositionally biased region" description="Low complexity" evidence="2">
    <location>
        <begin position="274"/>
        <end position="283"/>
    </location>
</feature>
<protein>
    <submittedName>
        <fullName evidence="3">Uncharacterized protein</fullName>
    </submittedName>
</protein>
<sequence length="589" mass="63335">MLNVLSEPSTSSSREPKRRRKRASRFSAAPSTGLLSLLATVANTSAVGASPVSLSFLCPGVDEEEIACFNDDIQQSAAVKPKSKRRLPDRYELGTDGLWRKASWNLYGSSMCADCQDDLASATASPTAEIDDISSTSATASGIMDSLPPGWSPLPHENSTGEVLAISLALALSICFFMACCILWRKTSKPLKDAEAHAEKQVASCDDLQARLEKEAKSKQKLLARATARWKTNARYTFLKRRGKRKTVQPIDNDTDSIYPTVVDSTPASPPNSPRSSFSSLPPTQISVHEVTVSTTEEPVSIHISSPASSAPHSPPAYLHHLRSDALLHPTKSESTLPSPASYVQSRGASPSPASDMLILDQSIGPHHMAHVATDDKALLEQLNMLVSSPDAAGLSTRHDTVLAPYWQDEELDDFVNLDPDSSSTANAADPNSGVYSYSVFPPPPDHSHSSNEKGKGVESYSHDYPYSSQPSYVSSYEYNRDIMDIEPEAGPSAPPFEPAENFDAGPSAPPIDLLHSPSEHTSAPPLLLPSDPESTLNEAANPRDLVSASTDCALTSEPMDNGLPSFDSARDPDTRTSVSSRDLLPQRS</sequence>
<feature type="coiled-coil region" evidence="1">
    <location>
        <begin position="191"/>
        <end position="229"/>
    </location>
</feature>
<name>A0A6A4IHE5_9AGAR</name>
<evidence type="ECO:0000256" key="1">
    <source>
        <dbReference type="SAM" id="Coils"/>
    </source>
</evidence>
<proteinExistence type="predicted"/>
<dbReference type="Proteomes" id="UP000799118">
    <property type="component" value="Unassembled WGS sequence"/>
</dbReference>
<organism evidence="3 4">
    <name type="scientific">Gymnopus androsaceus JB14</name>
    <dbReference type="NCBI Taxonomy" id="1447944"/>
    <lineage>
        <taxon>Eukaryota</taxon>
        <taxon>Fungi</taxon>
        <taxon>Dikarya</taxon>
        <taxon>Basidiomycota</taxon>
        <taxon>Agaricomycotina</taxon>
        <taxon>Agaricomycetes</taxon>
        <taxon>Agaricomycetidae</taxon>
        <taxon>Agaricales</taxon>
        <taxon>Marasmiineae</taxon>
        <taxon>Omphalotaceae</taxon>
        <taxon>Gymnopus</taxon>
    </lineage>
</organism>
<gene>
    <name evidence="3" type="ORF">BT96DRAFT_913318</name>
</gene>
<evidence type="ECO:0000313" key="4">
    <source>
        <dbReference type="Proteomes" id="UP000799118"/>
    </source>
</evidence>
<reference evidence="3" key="1">
    <citation type="journal article" date="2019" name="Environ. Microbiol.">
        <title>Fungal ecological strategies reflected in gene transcription - a case study of two litter decomposers.</title>
        <authorList>
            <person name="Barbi F."/>
            <person name="Kohler A."/>
            <person name="Barry K."/>
            <person name="Baskaran P."/>
            <person name="Daum C."/>
            <person name="Fauchery L."/>
            <person name="Ihrmark K."/>
            <person name="Kuo A."/>
            <person name="LaButti K."/>
            <person name="Lipzen A."/>
            <person name="Morin E."/>
            <person name="Grigoriev I.V."/>
            <person name="Henrissat B."/>
            <person name="Lindahl B."/>
            <person name="Martin F."/>
        </authorList>
    </citation>
    <scope>NUCLEOTIDE SEQUENCE</scope>
    <source>
        <strain evidence="3">JB14</strain>
    </source>
</reference>
<keyword evidence="1" id="KW-0175">Coiled coil</keyword>
<feature type="region of interest" description="Disordered" evidence="2">
    <location>
        <begin position="1"/>
        <end position="27"/>
    </location>
</feature>
<evidence type="ECO:0000256" key="2">
    <source>
        <dbReference type="SAM" id="MobiDB-lite"/>
    </source>
</evidence>